<reference evidence="10" key="1">
    <citation type="journal article" date="2020" name="mSystems">
        <title>Genome- and Community-Level Interaction Insights into Carbon Utilization and Element Cycling Functions of Hydrothermarchaeota in Hydrothermal Sediment.</title>
        <authorList>
            <person name="Zhou Z."/>
            <person name="Liu Y."/>
            <person name="Xu W."/>
            <person name="Pan J."/>
            <person name="Luo Z.H."/>
            <person name="Li M."/>
        </authorList>
    </citation>
    <scope>NUCLEOTIDE SEQUENCE [LARGE SCALE GENOMIC DNA]</scope>
    <source>
        <strain evidence="10">SpSt-110</strain>
    </source>
</reference>
<dbReference type="EMBL" id="DRYK01000009">
    <property type="protein sequence ID" value="HHP67236.1"/>
    <property type="molecule type" value="Genomic_DNA"/>
</dbReference>
<feature type="site" description="Interaction with substrate rRNA" evidence="9">
    <location>
        <position position="110"/>
    </location>
</feature>
<dbReference type="InterPro" id="IPR029028">
    <property type="entry name" value="Alpha/beta_knot_MTases"/>
</dbReference>
<dbReference type="CDD" id="cd18088">
    <property type="entry name" value="Nep1-like"/>
    <property type="match status" value="1"/>
</dbReference>
<feature type="binding site" evidence="9">
    <location>
        <begin position="202"/>
        <end position="207"/>
    </location>
    <ligand>
        <name>S-adenosyl-L-methionine</name>
        <dbReference type="ChEBI" id="CHEBI:59789"/>
    </ligand>
</feature>
<evidence type="ECO:0000256" key="2">
    <source>
        <dbReference type="ARBA" id="ARBA00022517"/>
    </source>
</evidence>
<evidence type="ECO:0000256" key="6">
    <source>
        <dbReference type="ARBA" id="ARBA00022691"/>
    </source>
</evidence>
<dbReference type="SUPFAM" id="SSF75217">
    <property type="entry name" value="alpha/beta knot"/>
    <property type="match status" value="1"/>
</dbReference>
<dbReference type="Gene3D" id="3.40.1280.10">
    <property type="match status" value="1"/>
</dbReference>
<feature type="binding site" evidence="9">
    <location>
        <position position="186"/>
    </location>
    <ligand>
        <name>S-adenosyl-L-methionine</name>
        <dbReference type="ChEBI" id="CHEBI:59789"/>
    </ligand>
</feature>
<dbReference type="InterPro" id="IPR005304">
    <property type="entry name" value="Rbsml_bgen_MeTrfase_EMG1/NEP1"/>
</dbReference>
<organism evidence="10">
    <name type="scientific">Thermogladius calderae</name>
    <dbReference type="NCBI Taxonomy" id="1200300"/>
    <lineage>
        <taxon>Archaea</taxon>
        <taxon>Thermoproteota</taxon>
        <taxon>Thermoprotei</taxon>
        <taxon>Desulfurococcales</taxon>
        <taxon>Desulfurococcaceae</taxon>
        <taxon>Thermogladius</taxon>
    </lineage>
</organism>
<comment type="similarity">
    <text evidence="1 9">Belongs to the class IV-like SAM-binding methyltransferase superfamily. RNA methyltransferase NEP1 family.</text>
</comment>
<dbReference type="InterPro" id="IPR029026">
    <property type="entry name" value="tRNA_m1G_MTases_N"/>
</dbReference>
<comment type="subunit">
    <text evidence="9">Homodimer.</text>
</comment>
<keyword evidence="2 9" id="KW-0690">Ribosome biogenesis</keyword>
<accession>A0A7J3XX45</accession>
<evidence type="ECO:0000313" key="10">
    <source>
        <dbReference type="EMBL" id="HHP67236.1"/>
    </source>
</evidence>
<gene>
    <name evidence="9" type="primary">nep1</name>
    <name evidence="10" type="ORF">ENM60_00320</name>
</gene>
<dbReference type="GO" id="GO:0070037">
    <property type="term" value="F:rRNA (pseudouridine) methyltransferase activity"/>
    <property type="evidence" value="ECO:0007669"/>
    <property type="project" value="UniProtKB-UniRule"/>
</dbReference>
<dbReference type="EC" id="2.1.1.-" evidence="9"/>
<dbReference type="GO" id="GO:0019843">
    <property type="term" value="F:rRNA binding"/>
    <property type="evidence" value="ECO:0007669"/>
    <property type="project" value="UniProtKB-UniRule"/>
</dbReference>
<comment type="caution">
    <text evidence="10">The sequence shown here is derived from an EMBL/GenBank/DDBJ whole genome shotgun (WGS) entry which is preliminary data.</text>
</comment>
<feature type="site" description="Interaction with substrate rRNA" evidence="9">
    <location>
        <position position="62"/>
    </location>
</feature>
<evidence type="ECO:0000256" key="7">
    <source>
        <dbReference type="ARBA" id="ARBA00022730"/>
    </source>
</evidence>
<keyword evidence="4 9" id="KW-0489">Methyltransferase</keyword>
<sequence>MGKLNIILLEAGLELVPAEISREPSVVKNAKKRGKKPVEILLDISVHYHAARKLKDWMKRGRPDIVHTTLLQLLDGPAARNGLVNVFVHTYGNKLISFKTGVRIPRNYNRFTGLMEQLLVEGRVPPGSREPLIRVEDYGLEDFPQKTGLKGLLLLWEKGEPAGLGSLVTRAIEEGYAIGIGAFQHGDFSESVLEIATEKYSIYKESLPTWIVASRLITAFELKQGLLRI</sequence>
<keyword evidence="5 9" id="KW-0808">Transferase</keyword>
<feature type="binding site" evidence="9">
    <location>
        <position position="181"/>
    </location>
    <ligand>
        <name>S-adenosyl-L-methionine</name>
        <dbReference type="ChEBI" id="CHEBI:59789"/>
    </ligand>
</feature>
<evidence type="ECO:0000256" key="9">
    <source>
        <dbReference type="HAMAP-Rule" id="MF_00554"/>
    </source>
</evidence>
<evidence type="ECO:0000256" key="8">
    <source>
        <dbReference type="ARBA" id="ARBA00022884"/>
    </source>
</evidence>
<comment type="catalytic activity">
    <reaction evidence="9">
        <text>a pseudouridine in rRNA + S-adenosyl-L-methionine = an N(1)-methylpseudouridine in rRNA + S-adenosyl-L-homocysteine + H(+)</text>
        <dbReference type="Rhea" id="RHEA:46696"/>
        <dbReference type="Rhea" id="RHEA-COMP:11634"/>
        <dbReference type="Rhea" id="RHEA-COMP:13933"/>
        <dbReference type="ChEBI" id="CHEBI:15378"/>
        <dbReference type="ChEBI" id="CHEBI:57856"/>
        <dbReference type="ChEBI" id="CHEBI:59789"/>
        <dbReference type="ChEBI" id="CHEBI:65314"/>
        <dbReference type="ChEBI" id="CHEBI:74890"/>
    </reaction>
</comment>
<dbReference type="InterPro" id="IPR023503">
    <property type="entry name" value="Ribosome_NEP1_arc"/>
</dbReference>
<protein>
    <recommendedName>
        <fullName evidence="9">Ribosomal RNA small subunit methyltransferase Nep1</fullName>
        <ecNumber evidence="9">2.1.1.-</ecNumber>
    </recommendedName>
    <alternativeName>
        <fullName evidence="9">16S rRNA (pseudouridine-N1-)-methyltransferase Nep1</fullName>
    </alternativeName>
</protein>
<keyword evidence="8 9" id="KW-0694">RNA-binding</keyword>
<feature type="site" description="Interaction with substrate rRNA" evidence="9">
    <location>
        <position position="103"/>
    </location>
</feature>
<feature type="site" description="Interaction with substrate rRNA" evidence="9">
    <location>
        <position position="106"/>
    </location>
</feature>
<keyword evidence="6 9" id="KW-0949">S-adenosyl-L-methionine</keyword>
<evidence type="ECO:0000256" key="3">
    <source>
        <dbReference type="ARBA" id="ARBA00022552"/>
    </source>
</evidence>
<proteinExistence type="inferred from homology"/>
<dbReference type="GO" id="GO:0070475">
    <property type="term" value="P:rRNA base methylation"/>
    <property type="evidence" value="ECO:0007669"/>
    <property type="project" value="InterPro"/>
</dbReference>
<dbReference type="PANTHER" id="PTHR12636:SF5">
    <property type="entry name" value="RIBOSOMAL RNA SMALL SUBUNIT METHYLTRANSFERASE NEP1"/>
    <property type="match status" value="1"/>
</dbReference>
<feature type="site" description="Stabilizes Arg-xx" evidence="9">
    <location>
        <position position="64"/>
    </location>
</feature>
<comment type="function">
    <text evidence="9">Methyltransferase involved in ribosomal biogenesis. Specifically catalyzes the N1-methylation of the pseudouridine corresponding to position 914 in M.jannaschii 16S rRNA.</text>
</comment>
<dbReference type="PANTHER" id="PTHR12636">
    <property type="entry name" value="NEP1/MRA1"/>
    <property type="match status" value="1"/>
</dbReference>
<dbReference type="HAMAP" id="MF_00554">
    <property type="entry name" value="NEP1"/>
    <property type="match status" value="1"/>
</dbReference>
<evidence type="ECO:0000256" key="4">
    <source>
        <dbReference type="ARBA" id="ARBA00022603"/>
    </source>
</evidence>
<dbReference type="AlphaFoldDB" id="A0A7J3XX45"/>
<evidence type="ECO:0000256" key="1">
    <source>
        <dbReference type="ARBA" id="ARBA00008115"/>
    </source>
</evidence>
<name>A0A7J3XX45_9CREN</name>
<dbReference type="Pfam" id="PF03587">
    <property type="entry name" value="EMG1"/>
    <property type="match status" value="1"/>
</dbReference>
<keyword evidence="7 9" id="KW-0699">rRNA-binding</keyword>
<evidence type="ECO:0000256" key="5">
    <source>
        <dbReference type="ARBA" id="ARBA00022679"/>
    </source>
</evidence>
<keyword evidence="3 9" id="KW-0698">rRNA processing</keyword>